<dbReference type="NCBIfam" id="TIGR02243">
    <property type="entry name" value="putative baseplate assembly protein"/>
    <property type="match status" value="1"/>
</dbReference>
<gene>
    <name evidence="1" type="ORF">SAMN04488691_10839</name>
</gene>
<dbReference type="Proteomes" id="UP000183894">
    <property type="component" value="Unassembled WGS sequence"/>
</dbReference>
<evidence type="ECO:0000313" key="2">
    <source>
        <dbReference type="Proteomes" id="UP000183894"/>
    </source>
</evidence>
<evidence type="ECO:0000313" key="1">
    <source>
        <dbReference type="EMBL" id="SEL78857.1"/>
    </source>
</evidence>
<protein>
    <submittedName>
        <fullName evidence="1">Putative baseplate assembly protein</fullName>
    </submittedName>
</protein>
<dbReference type="InterPro" id="IPR011749">
    <property type="entry name" value="CHP02243"/>
</dbReference>
<sequence>MGIDTPTLDDRSYEEYLEQAKKLIPAYSDEWTDFNPHDPGITMLEVLAWVTETYTYQLDQITDEHREKYLQLMGHQKQLQEAASARLSLSPPEAASGTRLPAGTRFLVTDGTNDTYRFETDHDVVLTDATLDRIVTVDESGKTDNSQENATDGMFYRAFGNTVERGDTMYIGFDGDPFAESNSFTFVVEYHDDDLPEPTASPTGESFFEPSVELQWEYCPANGDSWVQLDVVADGTKSLYEGGAIELARREDSHGSSRQTAEAPDDVESSDLTWFRCRVETAGYEIPPQVDRIEPNVVEASHRATVSNEVLEQVAALGEPTALDGQTYETQHTPILWADVRVDGERFVEVPDFDASEPTDPHYVLDRKTGEITFGDGERGRIPPSSATITADYVYGGGSDGNVSPSAGWQFEDPTKSLTETTSLGDIELTAAGAATGGSDRETISEALERVRQDLRTPHRGVTVDDYEAIASRTPGVRVGQTNVLVDGDRVIIVVVPYAPPDVSRPTPSDGFLDAVRRHVTERAMLGDRVTVTGPTYVGLDITVSGQARPRYTENGYEEDVRAVIESYVHPLIGFGGEGWPFGRSLQTEAIADQVASLDGIDYVSDVDITAHGGAALEDAVAIGEQELFSVVNVSTNLTIPEADDGGRYP</sequence>
<proteinExistence type="predicted"/>
<dbReference type="AlphaFoldDB" id="A0A1H7T514"/>
<accession>A0A1H7T514</accession>
<organism evidence="1 2">
    <name type="scientific">Haloferax larsenii</name>
    <dbReference type="NCBI Taxonomy" id="302484"/>
    <lineage>
        <taxon>Archaea</taxon>
        <taxon>Methanobacteriati</taxon>
        <taxon>Methanobacteriota</taxon>
        <taxon>Stenosarchaea group</taxon>
        <taxon>Halobacteria</taxon>
        <taxon>Halobacteriales</taxon>
        <taxon>Haloferacaceae</taxon>
        <taxon>Haloferax</taxon>
    </lineage>
</organism>
<dbReference type="OrthoDB" id="148267at2157"/>
<dbReference type="EMBL" id="FOAD01000008">
    <property type="protein sequence ID" value="SEL78857.1"/>
    <property type="molecule type" value="Genomic_DNA"/>
</dbReference>
<name>A0A1H7T514_HALLR</name>
<dbReference type="RefSeq" id="WP_074795674.1">
    <property type="nucleotide sequence ID" value="NZ_FOAD01000008.1"/>
</dbReference>
<reference evidence="1 2" key="1">
    <citation type="submission" date="2016-10" db="EMBL/GenBank/DDBJ databases">
        <authorList>
            <person name="de Groot N.N."/>
        </authorList>
    </citation>
    <scope>NUCLEOTIDE SEQUENCE [LARGE SCALE GENOMIC DNA]</scope>
    <source>
        <strain evidence="1 2">CDM_5</strain>
    </source>
</reference>